<gene>
    <name evidence="1" type="ORF">RRG08_042543</name>
</gene>
<dbReference type="Proteomes" id="UP001283361">
    <property type="component" value="Unassembled WGS sequence"/>
</dbReference>
<dbReference type="EMBL" id="JAWDGP010007852">
    <property type="protein sequence ID" value="KAK3702550.1"/>
    <property type="molecule type" value="Genomic_DNA"/>
</dbReference>
<protein>
    <submittedName>
        <fullName evidence="1">Uncharacterized protein</fullName>
    </submittedName>
</protein>
<evidence type="ECO:0000313" key="2">
    <source>
        <dbReference type="Proteomes" id="UP001283361"/>
    </source>
</evidence>
<organism evidence="1 2">
    <name type="scientific">Elysia crispata</name>
    <name type="common">lettuce slug</name>
    <dbReference type="NCBI Taxonomy" id="231223"/>
    <lineage>
        <taxon>Eukaryota</taxon>
        <taxon>Metazoa</taxon>
        <taxon>Spiralia</taxon>
        <taxon>Lophotrochozoa</taxon>
        <taxon>Mollusca</taxon>
        <taxon>Gastropoda</taxon>
        <taxon>Heterobranchia</taxon>
        <taxon>Euthyneura</taxon>
        <taxon>Panpulmonata</taxon>
        <taxon>Sacoglossa</taxon>
        <taxon>Placobranchoidea</taxon>
        <taxon>Plakobranchidae</taxon>
        <taxon>Elysia</taxon>
    </lineage>
</organism>
<comment type="caution">
    <text evidence="1">The sequence shown here is derived from an EMBL/GenBank/DDBJ whole genome shotgun (WGS) entry which is preliminary data.</text>
</comment>
<proteinExistence type="predicted"/>
<dbReference type="AlphaFoldDB" id="A0AAE0XQB4"/>
<keyword evidence="2" id="KW-1185">Reference proteome</keyword>
<sequence>MGDGALRVDRGKSGGELVGIVLSKPVELLVLMATSCACSTNVPIRLNRKVITTALIIKEKQLETGCPEGVGDRPSNDGPSIAGLQINDCRNVYSVIISSRGSLQQAVNMIRRFLHLPVDSECFRLSRRLSCSRTHIYSVAQRFIGQRTCTERNQLTRMRHDNYFGARSLLTSAPRRLELLRSFYHCPLG</sequence>
<accession>A0AAE0XQB4</accession>
<evidence type="ECO:0000313" key="1">
    <source>
        <dbReference type="EMBL" id="KAK3702550.1"/>
    </source>
</evidence>
<name>A0AAE0XQB4_9GAST</name>
<reference evidence="1" key="1">
    <citation type="journal article" date="2023" name="G3 (Bethesda)">
        <title>A reference genome for the long-term kleptoplast-retaining sea slug Elysia crispata morphotype clarki.</title>
        <authorList>
            <person name="Eastman K.E."/>
            <person name="Pendleton A.L."/>
            <person name="Shaikh M.A."/>
            <person name="Suttiyut T."/>
            <person name="Ogas R."/>
            <person name="Tomko P."/>
            <person name="Gavelis G."/>
            <person name="Widhalm J.R."/>
            <person name="Wisecaver J.H."/>
        </authorList>
    </citation>
    <scope>NUCLEOTIDE SEQUENCE</scope>
    <source>
        <strain evidence="1">ECLA1</strain>
    </source>
</reference>